<reference evidence="2" key="1">
    <citation type="journal article" date="2022" name="Int. J. Mol. Sci.">
        <title>Draft Genome of Tanacetum Coccineum: Genomic Comparison of Closely Related Tanacetum-Family Plants.</title>
        <authorList>
            <person name="Yamashiro T."/>
            <person name="Shiraishi A."/>
            <person name="Nakayama K."/>
            <person name="Satake H."/>
        </authorList>
    </citation>
    <scope>NUCLEOTIDE SEQUENCE</scope>
</reference>
<name>A0ABQ5GVM0_9ASTR</name>
<evidence type="ECO:0000256" key="1">
    <source>
        <dbReference type="SAM" id="Phobius"/>
    </source>
</evidence>
<dbReference type="Proteomes" id="UP001151760">
    <property type="component" value="Unassembled WGS sequence"/>
</dbReference>
<proteinExistence type="predicted"/>
<gene>
    <name evidence="2" type="ORF">Tco_1053881</name>
</gene>
<feature type="transmembrane region" description="Helical" evidence="1">
    <location>
        <begin position="114"/>
        <end position="132"/>
    </location>
</feature>
<accession>A0ABQ5GVM0</accession>
<comment type="caution">
    <text evidence="2">The sequence shown here is derived from an EMBL/GenBank/DDBJ whole genome shotgun (WGS) entry which is preliminary data.</text>
</comment>
<keyword evidence="1" id="KW-1133">Transmembrane helix</keyword>
<reference evidence="2" key="2">
    <citation type="submission" date="2022-01" db="EMBL/GenBank/DDBJ databases">
        <authorList>
            <person name="Yamashiro T."/>
            <person name="Shiraishi A."/>
            <person name="Satake H."/>
            <person name="Nakayama K."/>
        </authorList>
    </citation>
    <scope>NUCLEOTIDE SEQUENCE</scope>
</reference>
<sequence>MECLYTEDDDKIFALDEPFEEMGSEAVEVPALKEEEFAKIIVLGEHVSFPNGMSLSFALRQVAKVFLMGIHLRPTELSILPIGFHVRPDLGGVVCTYTTKDLFGENLCPVEIRLLGFLALLFFSTSMSLFVVL</sequence>
<dbReference type="EMBL" id="BQNB010018907">
    <property type="protein sequence ID" value="GJT79539.1"/>
    <property type="molecule type" value="Genomic_DNA"/>
</dbReference>
<protein>
    <submittedName>
        <fullName evidence="2">Uncharacterized protein</fullName>
    </submittedName>
</protein>
<evidence type="ECO:0000313" key="2">
    <source>
        <dbReference type="EMBL" id="GJT79539.1"/>
    </source>
</evidence>
<evidence type="ECO:0000313" key="3">
    <source>
        <dbReference type="Proteomes" id="UP001151760"/>
    </source>
</evidence>
<keyword evidence="3" id="KW-1185">Reference proteome</keyword>
<keyword evidence="1" id="KW-0472">Membrane</keyword>
<organism evidence="2 3">
    <name type="scientific">Tanacetum coccineum</name>
    <dbReference type="NCBI Taxonomy" id="301880"/>
    <lineage>
        <taxon>Eukaryota</taxon>
        <taxon>Viridiplantae</taxon>
        <taxon>Streptophyta</taxon>
        <taxon>Embryophyta</taxon>
        <taxon>Tracheophyta</taxon>
        <taxon>Spermatophyta</taxon>
        <taxon>Magnoliopsida</taxon>
        <taxon>eudicotyledons</taxon>
        <taxon>Gunneridae</taxon>
        <taxon>Pentapetalae</taxon>
        <taxon>asterids</taxon>
        <taxon>campanulids</taxon>
        <taxon>Asterales</taxon>
        <taxon>Asteraceae</taxon>
        <taxon>Asteroideae</taxon>
        <taxon>Anthemideae</taxon>
        <taxon>Anthemidinae</taxon>
        <taxon>Tanacetum</taxon>
    </lineage>
</organism>
<keyword evidence="1" id="KW-0812">Transmembrane</keyword>